<keyword evidence="2 3" id="KW-0378">Hydrolase</keyword>
<proteinExistence type="inferred from homology"/>
<evidence type="ECO:0000256" key="2">
    <source>
        <dbReference type="ARBA" id="ARBA00022801"/>
    </source>
</evidence>
<protein>
    <submittedName>
        <fullName evidence="3">Epoxide hydrolase</fullName>
        <ecNumber evidence="3">3.3.2.9</ecNumber>
    </submittedName>
</protein>
<dbReference type="EMBL" id="KK105992">
    <property type="protein sequence ID" value="KIY92064.1"/>
    <property type="molecule type" value="Genomic_DNA"/>
</dbReference>
<dbReference type="GeneID" id="25733605"/>
<dbReference type="AlphaFoldDB" id="A0A0D2LJA2"/>
<name>A0A0D2LJA2_9CHLO</name>
<dbReference type="RefSeq" id="XP_013891084.1">
    <property type="nucleotide sequence ID" value="XM_014035630.1"/>
</dbReference>
<reference evidence="3 4" key="1">
    <citation type="journal article" date="2013" name="BMC Genomics">
        <title>Reconstruction of the lipid metabolism for the microalga Monoraphidium neglectum from its genome sequence reveals characteristics suitable for biofuel production.</title>
        <authorList>
            <person name="Bogen C."/>
            <person name="Al-Dilaimi A."/>
            <person name="Albersmeier A."/>
            <person name="Wichmann J."/>
            <person name="Grundmann M."/>
            <person name="Rupp O."/>
            <person name="Lauersen K.J."/>
            <person name="Blifernez-Klassen O."/>
            <person name="Kalinowski J."/>
            <person name="Goesmann A."/>
            <person name="Mussgnug J.H."/>
            <person name="Kruse O."/>
        </authorList>
    </citation>
    <scope>NUCLEOTIDE SEQUENCE [LARGE SCALE GENOMIC DNA]</scope>
    <source>
        <strain evidence="3 4">SAG 48.87</strain>
    </source>
</reference>
<organism evidence="3 4">
    <name type="scientific">Monoraphidium neglectum</name>
    <dbReference type="NCBI Taxonomy" id="145388"/>
    <lineage>
        <taxon>Eukaryota</taxon>
        <taxon>Viridiplantae</taxon>
        <taxon>Chlorophyta</taxon>
        <taxon>core chlorophytes</taxon>
        <taxon>Chlorophyceae</taxon>
        <taxon>CS clade</taxon>
        <taxon>Sphaeropleales</taxon>
        <taxon>Selenastraceae</taxon>
        <taxon>Monoraphidium</taxon>
    </lineage>
</organism>
<dbReference type="OrthoDB" id="7130006at2759"/>
<dbReference type="Gene3D" id="3.40.50.1820">
    <property type="entry name" value="alpha/beta hydrolase"/>
    <property type="match status" value="1"/>
</dbReference>
<keyword evidence="4" id="KW-1185">Reference proteome</keyword>
<dbReference type="InterPro" id="IPR029058">
    <property type="entry name" value="AB_hydrolase_fold"/>
</dbReference>
<evidence type="ECO:0000256" key="1">
    <source>
        <dbReference type="ARBA" id="ARBA00010088"/>
    </source>
</evidence>
<evidence type="ECO:0000313" key="3">
    <source>
        <dbReference type="EMBL" id="KIY92064.1"/>
    </source>
</evidence>
<gene>
    <name evidence="3" type="ORF">MNEG_15899</name>
</gene>
<sequence length="87" mass="9756">MRLYKETFSNQKEMGAVFGGYSSTPCAVALFPKELYRPPRSWAASAYNIVQWTEMPKGGHFAALEQPELLVADVLKFADLAQTKGWI</sequence>
<accession>A0A0D2LJA2</accession>
<dbReference type="EC" id="3.3.2.9" evidence="3"/>
<dbReference type="STRING" id="145388.A0A0D2LJA2"/>
<dbReference type="Proteomes" id="UP000054498">
    <property type="component" value="Unassembled WGS sequence"/>
</dbReference>
<dbReference type="PANTHER" id="PTHR21661">
    <property type="entry name" value="EPOXIDE HYDROLASE 1-RELATED"/>
    <property type="match status" value="1"/>
</dbReference>
<comment type="similarity">
    <text evidence="1">Belongs to the peptidase S33 family.</text>
</comment>
<dbReference type="GO" id="GO:0097176">
    <property type="term" value="P:epoxide metabolic process"/>
    <property type="evidence" value="ECO:0007669"/>
    <property type="project" value="TreeGrafter"/>
</dbReference>
<dbReference type="SUPFAM" id="SSF53474">
    <property type="entry name" value="alpha/beta-Hydrolases"/>
    <property type="match status" value="1"/>
</dbReference>
<dbReference type="PANTHER" id="PTHR21661:SF35">
    <property type="entry name" value="EPOXIDE HYDROLASE"/>
    <property type="match status" value="1"/>
</dbReference>
<dbReference type="GO" id="GO:0033961">
    <property type="term" value="F:cis-stilbene-oxide hydrolase activity"/>
    <property type="evidence" value="ECO:0007669"/>
    <property type="project" value="UniProtKB-EC"/>
</dbReference>
<dbReference type="KEGG" id="mng:MNEG_15899"/>
<evidence type="ECO:0000313" key="4">
    <source>
        <dbReference type="Proteomes" id="UP000054498"/>
    </source>
</evidence>